<proteinExistence type="predicted"/>
<evidence type="ECO:0000313" key="2">
    <source>
        <dbReference type="EMBL" id="GAH99210.1"/>
    </source>
</evidence>
<comment type="caution">
    <text evidence="2">The sequence shown here is derived from an EMBL/GenBank/DDBJ whole genome shotgun (WGS) entry which is preliminary data.</text>
</comment>
<dbReference type="AlphaFoldDB" id="X1KZY7"/>
<sequence length="96" mass="10814">IEYKTKFNHIKHKSNKKRRRLRPNTITPPAQYSNTTGLIQFRWMVRSRRLPYRPAGSGCEFAGTSAYGTSVVAAARPNGPPVAAFTHNAQLHTEHP</sequence>
<accession>X1KZY7</accession>
<reference evidence="2" key="1">
    <citation type="journal article" date="2014" name="Front. Microbiol.">
        <title>High frequency of phylogenetically diverse reductive dehalogenase-homologous genes in deep subseafloor sedimentary metagenomes.</title>
        <authorList>
            <person name="Kawai M."/>
            <person name="Futagami T."/>
            <person name="Toyoda A."/>
            <person name="Takaki Y."/>
            <person name="Nishi S."/>
            <person name="Hori S."/>
            <person name="Arai W."/>
            <person name="Tsubouchi T."/>
            <person name="Morono Y."/>
            <person name="Uchiyama I."/>
            <person name="Ito T."/>
            <person name="Fujiyama A."/>
            <person name="Inagaki F."/>
            <person name="Takami H."/>
        </authorList>
    </citation>
    <scope>NUCLEOTIDE SEQUENCE</scope>
    <source>
        <strain evidence="2">Expedition CK06-06</strain>
    </source>
</reference>
<name>X1KZY7_9ZZZZ</name>
<protein>
    <submittedName>
        <fullName evidence="2">Uncharacterized protein</fullName>
    </submittedName>
</protein>
<gene>
    <name evidence="2" type="ORF">S03H2_69664</name>
</gene>
<feature type="region of interest" description="Disordered" evidence="1">
    <location>
        <begin position="1"/>
        <end position="32"/>
    </location>
</feature>
<feature type="compositionally biased region" description="Basic residues" evidence="1">
    <location>
        <begin position="1"/>
        <end position="22"/>
    </location>
</feature>
<evidence type="ECO:0000256" key="1">
    <source>
        <dbReference type="SAM" id="MobiDB-lite"/>
    </source>
</evidence>
<organism evidence="2">
    <name type="scientific">marine sediment metagenome</name>
    <dbReference type="NCBI Taxonomy" id="412755"/>
    <lineage>
        <taxon>unclassified sequences</taxon>
        <taxon>metagenomes</taxon>
        <taxon>ecological metagenomes</taxon>
    </lineage>
</organism>
<dbReference type="EMBL" id="BARU01046087">
    <property type="protein sequence ID" value="GAH99210.1"/>
    <property type="molecule type" value="Genomic_DNA"/>
</dbReference>
<feature type="non-terminal residue" evidence="2">
    <location>
        <position position="1"/>
    </location>
</feature>